<organism evidence="2 3">
    <name type="scientific">Phytophthora pseudosyringae</name>
    <dbReference type="NCBI Taxonomy" id="221518"/>
    <lineage>
        <taxon>Eukaryota</taxon>
        <taxon>Sar</taxon>
        <taxon>Stramenopiles</taxon>
        <taxon>Oomycota</taxon>
        <taxon>Peronosporomycetes</taxon>
        <taxon>Peronosporales</taxon>
        <taxon>Peronosporaceae</taxon>
        <taxon>Phytophthora</taxon>
    </lineage>
</organism>
<evidence type="ECO:0000256" key="1">
    <source>
        <dbReference type="SAM" id="MobiDB-lite"/>
    </source>
</evidence>
<evidence type="ECO:0000313" key="2">
    <source>
        <dbReference type="EMBL" id="KAG7393271.1"/>
    </source>
</evidence>
<protein>
    <submittedName>
        <fullName evidence="2">Uncharacterized protein</fullName>
    </submittedName>
</protein>
<evidence type="ECO:0000313" key="3">
    <source>
        <dbReference type="Proteomes" id="UP000694044"/>
    </source>
</evidence>
<dbReference type="Proteomes" id="UP000694044">
    <property type="component" value="Unassembled WGS sequence"/>
</dbReference>
<comment type="caution">
    <text evidence="2">The sequence shown here is derived from an EMBL/GenBank/DDBJ whole genome shotgun (WGS) entry which is preliminary data.</text>
</comment>
<gene>
    <name evidence="2" type="ORF">PHYPSEUDO_011276</name>
</gene>
<sequence length="223" mass="24331">MSISASPALSGRAERVTARWLRPPQVSFDADESSSAQRDEDIVRGQSETCVEQLCEQCQTIPSILGTTLRVRAARRLRLLTARPAKTGEAYLTTDHRRLSGWRITSDVGVETEECTVQACRSRSLLNCIAPPQRLGHHDSTAAGAAPSEMGGPSRPINTLRTTLNVQRDEDERHDQRPWAPLPLRRVLRVGGSPQSDGTRLTRHMLCTAVSSTAQVAASLLSG</sequence>
<keyword evidence="3" id="KW-1185">Reference proteome</keyword>
<proteinExistence type="predicted"/>
<accession>A0A8T1WJA5</accession>
<name>A0A8T1WJA5_9STRA</name>
<dbReference type="AlphaFoldDB" id="A0A8T1WJA5"/>
<reference evidence="2" key="1">
    <citation type="submission" date="2021-02" db="EMBL/GenBank/DDBJ databases">
        <authorList>
            <person name="Palmer J.M."/>
        </authorList>
    </citation>
    <scope>NUCLEOTIDE SEQUENCE</scope>
    <source>
        <strain evidence="2">SCRP734</strain>
    </source>
</reference>
<feature type="region of interest" description="Disordered" evidence="1">
    <location>
        <begin position="137"/>
        <end position="158"/>
    </location>
</feature>
<dbReference type="EMBL" id="JAGDFM010000005">
    <property type="protein sequence ID" value="KAG7393271.1"/>
    <property type="molecule type" value="Genomic_DNA"/>
</dbReference>